<keyword evidence="1" id="KW-0472">Membrane</keyword>
<dbReference type="EMBL" id="JAUUTY010000002">
    <property type="protein sequence ID" value="KAK1684131.1"/>
    <property type="molecule type" value="Genomic_DNA"/>
</dbReference>
<evidence type="ECO:0000256" key="1">
    <source>
        <dbReference type="SAM" id="Phobius"/>
    </source>
</evidence>
<keyword evidence="3" id="KW-1185">Reference proteome</keyword>
<dbReference type="AlphaFoldDB" id="A0AAD8TM41"/>
<dbReference type="Proteomes" id="UP001231189">
    <property type="component" value="Unassembled WGS sequence"/>
</dbReference>
<dbReference type="PANTHER" id="PTHR33994">
    <property type="entry name" value="OS04G0515000 PROTEIN"/>
    <property type="match status" value="1"/>
</dbReference>
<evidence type="ECO:0000313" key="3">
    <source>
        <dbReference type="Proteomes" id="UP001231189"/>
    </source>
</evidence>
<dbReference type="PANTHER" id="PTHR33994:SF19">
    <property type="entry name" value="LATE EMBRYOGENESIS ABUNDANT PROTEIN LEA-2 SUBGROUP DOMAIN-CONTAINING PROTEIN"/>
    <property type="match status" value="1"/>
</dbReference>
<organism evidence="2 3">
    <name type="scientific">Lolium multiflorum</name>
    <name type="common">Italian ryegrass</name>
    <name type="synonym">Lolium perenne subsp. multiflorum</name>
    <dbReference type="NCBI Taxonomy" id="4521"/>
    <lineage>
        <taxon>Eukaryota</taxon>
        <taxon>Viridiplantae</taxon>
        <taxon>Streptophyta</taxon>
        <taxon>Embryophyta</taxon>
        <taxon>Tracheophyta</taxon>
        <taxon>Spermatophyta</taxon>
        <taxon>Magnoliopsida</taxon>
        <taxon>Liliopsida</taxon>
        <taxon>Poales</taxon>
        <taxon>Poaceae</taxon>
        <taxon>BOP clade</taxon>
        <taxon>Pooideae</taxon>
        <taxon>Poodae</taxon>
        <taxon>Poeae</taxon>
        <taxon>Poeae Chloroplast Group 2 (Poeae type)</taxon>
        <taxon>Loliodinae</taxon>
        <taxon>Loliinae</taxon>
        <taxon>Lolium</taxon>
    </lineage>
</organism>
<sequence length="237" mass="25104">MAARDEVDYWEVFLRTSIFLLAAAVACGIGFLFYVAWLGITSGNTEYTVTITGVDGLDAAALRQRGDLAALSPVLDIAVRIDNTLNKAGNQCFGKHASAVVSYRDAVLGKGTVPEFCAQTLGVGETTATAWAMDAQMPRFLRDRLAGEMERGEAVLDVAVRAPGSGSCDLQDCVDGIVVRPRGAGSCYVYRCMDLLLDCKAKIGGGPSPPCLVTDVEPSPPCLVTDVEPLSTGRESF</sequence>
<evidence type="ECO:0000313" key="2">
    <source>
        <dbReference type="EMBL" id="KAK1684131.1"/>
    </source>
</evidence>
<dbReference type="PROSITE" id="PS51257">
    <property type="entry name" value="PROKAR_LIPOPROTEIN"/>
    <property type="match status" value="1"/>
</dbReference>
<keyword evidence="1" id="KW-1133">Transmembrane helix</keyword>
<reference evidence="2" key="1">
    <citation type="submission" date="2023-07" db="EMBL/GenBank/DDBJ databases">
        <title>A chromosome-level genome assembly of Lolium multiflorum.</title>
        <authorList>
            <person name="Chen Y."/>
            <person name="Copetti D."/>
            <person name="Kolliker R."/>
            <person name="Studer B."/>
        </authorList>
    </citation>
    <scope>NUCLEOTIDE SEQUENCE</scope>
    <source>
        <strain evidence="2">02402/16</strain>
        <tissue evidence="2">Leaf</tissue>
    </source>
</reference>
<name>A0AAD8TM41_LOLMU</name>
<proteinExistence type="predicted"/>
<keyword evidence="1" id="KW-0812">Transmembrane</keyword>
<comment type="caution">
    <text evidence="2">The sequence shown here is derived from an EMBL/GenBank/DDBJ whole genome shotgun (WGS) entry which is preliminary data.</text>
</comment>
<accession>A0AAD8TM41</accession>
<gene>
    <name evidence="2" type="ORF">QYE76_044979</name>
</gene>
<protein>
    <submittedName>
        <fullName evidence="2">Uncharacterized protein</fullName>
    </submittedName>
</protein>
<feature type="transmembrane region" description="Helical" evidence="1">
    <location>
        <begin position="12"/>
        <end position="37"/>
    </location>
</feature>